<feature type="binding site" evidence="10 12">
    <location>
        <begin position="264"/>
        <end position="267"/>
    </location>
    <ligand>
        <name>substrate</name>
    </ligand>
</feature>
<comment type="cofactor">
    <cofactor evidence="10">
        <name>Mn(2+)</name>
        <dbReference type="ChEBI" id="CHEBI:29035"/>
    </cofactor>
    <text evidence="10">Binds 2 manganese ions per subunit.</text>
</comment>
<dbReference type="SUPFAM" id="SSF64158">
    <property type="entry name" value="2,3-Bisphosphoglycerate-independent phosphoglycerate mutase, substrate-binding domain"/>
    <property type="match status" value="1"/>
</dbReference>
<comment type="caution">
    <text evidence="16">The sequence shown here is derived from an EMBL/GenBank/DDBJ whole genome shotgun (WGS) entry which is preliminary data.</text>
</comment>
<dbReference type="GO" id="GO:0030145">
    <property type="term" value="F:manganese ion binding"/>
    <property type="evidence" value="ECO:0007669"/>
    <property type="project" value="UniProtKB-UniRule"/>
</dbReference>
<name>A0A4Z0LZ36_9GAMM</name>
<gene>
    <name evidence="10" type="primary">gpmI</name>
    <name evidence="16" type="ORF">E4634_13945</name>
</gene>
<feature type="binding site" evidence="10 12">
    <location>
        <position position="126"/>
    </location>
    <ligand>
        <name>substrate</name>
    </ligand>
</feature>
<comment type="similarity">
    <text evidence="3 10">Belongs to the BPG-independent phosphoglycerate mutase family.</text>
</comment>
<feature type="binding site" evidence="10 12">
    <location>
        <position position="338"/>
    </location>
    <ligand>
        <name>substrate</name>
    </ligand>
</feature>
<feature type="binding site" evidence="10 13">
    <location>
        <position position="15"/>
    </location>
    <ligand>
        <name>Mn(2+)</name>
        <dbReference type="ChEBI" id="CHEBI:29035"/>
        <label>2</label>
    </ligand>
</feature>
<feature type="active site" description="Phosphoserine intermediate" evidence="10 11">
    <location>
        <position position="65"/>
    </location>
</feature>
<protein>
    <recommendedName>
        <fullName evidence="9 10">2,3-bisphosphoglycerate-independent phosphoglycerate mutase</fullName>
        <shortName evidence="10">BPG-independent PGAM</shortName>
        <shortName evidence="10">Phosphoglyceromutase</shortName>
        <shortName evidence="10">iPGM</shortName>
        <ecNumber evidence="4 10">5.4.2.12</ecNumber>
    </recommendedName>
</protein>
<dbReference type="Gene3D" id="3.40.1450.10">
    <property type="entry name" value="BPG-independent phosphoglycerate mutase, domain B"/>
    <property type="match status" value="1"/>
</dbReference>
<feature type="binding site" evidence="10 13">
    <location>
        <position position="447"/>
    </location>
    <ligand>
        <name>Mn(2+)</name>
        <dbReference type="ChEBI" id="CHEBI:29035"/>
        <label>2</label>
    </ligand>
</feature>
<dbReference type="InterPro" id="IPR005995">
    <property type="entry name" value="Pgm_bpd_ind"/>
</dbReference>
<comment type="function">
    <text evidence="10">Catalyzes the interconversion of 2-phosphoglycerate and 3-phosphoglycerate.</text>
</comment>
<dbReference type="PIRSF" id="PIRSF001492">
    <property type="entry name" value="IPGAM"/>
    <property type="match status" value="1"/>
</dbReference>
<accession>A0A4Z0LZ36</accession>
<dbReference type="UniPathway" id="UPA00109">
    <property type="reaction ID" value="UER00186"/>
</dbReference>
<dbReference type="InterPro" id="IPR017850">
    <property type="entry name" value="Alkaline_phosphatase_core_sf"/>
</dbReference>
<evidence type="ECO:0000256" key="5">
    <source>
        <dbReference type="ARBA" id="ARBA00022723"/>
    </source>
</evidence>
<dbReference type="HAMAP" id="MF_01038">
    <property type="entry name" value="GpmI"/>
    <property type="match status" value="1"/>
</dbReference>
<feature type="binding site" evidence="10 13">
    <location>
        <position position="446"/>
    </location>
    <ligand>
        <name>Mn(2+)</name>
        <dbReference type="ChEBI" id="CHEBI:29035"/>
        <label>2</label>
    </ligand>
</feature>
<feature type="binding site" evidence="10 13">
    <location>
        <position position="65"/>
    </location>
    <ligand>
        <name>Mn(2+)</name>
        <dbReference type="ChEBI" id="CHEBI:29035"/>
        <label>2</label>
    </ligand>
</feature>
<dbReference type="InterPro" id="IPR006124">
    <property type="entry name" value="Metalloenzyme"/>
</dbReference>
<dbReference type="GO" id="GO:0005829">
    <property type="term" value="C:cytosol"/>
    <property type="evidence" value="ECO:0007669"/>
    <property type="project" value="TreeGrafter"/>
</dbReference>
<evidence type="ECO:0000256" key="3">
    <source>
        <dbReference type="ARBA" id="ARBA00008819"/>
    </source>
</evidence>
<evidence type="ECO:0000256" key="9">
    <source>
        <dbReference type="ARBA" id="ARBA00071648"/>
    </source>
</evidence>
<keyword evidence="7 10" id="KW-0464">Manganese</keyword>
<feature type="binding site" evidence="10 13">
    <location>
        <position position="409"/>
    </location>
    <ligand>
        <name>Mn(2+)</name>
        <dbReference type="ChEBI" id="CHEBI:29035"/>
        <label>1</label>
    </ligand>
</feature>
<dbReference type="Proteomes" id="UP000298050">
    <property type="component" value="Unassembled WGS sequence"/>
</dbReference>
<feature type="binding site" evidence="10 12">
    <location>
        <position position="188"/>
    </location>
    <ligand>
        <name>substrate</name>
    </ligand>
</feature>
<dbReference type="SUPFAM" id="SSF53649">
    <property type="entry name" value="Alkaline phosphatase-like"/>
    <property type="match status" value="1"/>
</dbReference>
<dbReference type="FunFam" id="3.40.1450.10:FF:000001">
    <property type="entry name" value="2,3-bisphosphoglycerate-independent phosphoglycerate mutase"/>
    <property type="match status" value="1"/>
</dbReference>
<evidence type="ECO:0000256" key="10">
    <source>
        <dbReference type="HAMAP-Rule" id="MF_01038"/>
    </source>
</evidence>
<reference evidence="16 17" key="1">
    <citation type="submission" date="2019-04" db="EMBL/GenBank/DDBJ databases">
        <title>Taxonomy of novel Haliea sp. from mangrove soil of West Coast of India.</title>
        <authorList>
            <person name="Verma A."/>
            <person name="Kumar P."/>
            <person name="Krishnamurthi S."/>
        </authorList>
    </citation>
    <scope>NUCLEOTIDE SEQUENCE [LARGE SCALE GENOMIC DNA]</scope>
    <source>
        <strain evidence="16 17">SAOS-164</strain>
    </source>
</reference>
<dbReference type="GO" id="GO:0006007">
    <property type="term" value="P:glucose catabolic process"/>
    <property type="evidence" value="ECO:0007669"/>
    <property type="project" value="InterPro"/>
</dbReference>
<dbReference type="CDD" id="cd16010">
    <property type="entry name" value="iPGM"/>
    <property type="match status" value="1"/>
</dbReference>
<evidence type="ECO:0000259" key="15">
    <source>
        <dbReference type="Pfam" id="PF06415"/>
    </source>
</evidence>
<dbReference type="Pfam" id="PF06415">
    <property type="entry name" value="iPGM_N"/>
    <property type="match status" value="1"/>
</dbReference>
<dbReference type="RefSeq" id="WP_135444910.1">
    <property type="nucleotide sequence ID" value="NZ_SRLE01000009.1"/>
</dbReference>
<dbReference type="OrthoDB" id="9800863at2"/>
<evidence type="ECO:0000256" key="13">
    <source>
        <dbReference type="PIRSR" id="PIRSR001492-3"/>
    </source>
</evidence>
<dbReference type="EC" id="5.4.2.12" evidence="4 10"/>
<dbReference type="PANTHER" id="PTHR31637">
    <property type="entry name" value="2,3-BISPHOSPHOGLYCERATE-INDEPENDENT PHOSPHOGLYCERATE MUTASE"/>
    <property type="match status" value="1"/>
</dbReference>
<feature type="binding site" evidence="10 13">
    <location>
        <position position="465"/>
    </location>
    <ligand>
        <name>Mn(2+)</name>
        <dbReference type="ChEBI" id="CHEBI:29035"/>
        <label>1</label>
    </ligand>
</feature>
<dbReference type="Pfam" id="PF01676">
    <property type="entry name" value="Metalloenzyme"/>
    <property type="match status" value="1"/>
</dbReference>
<sequence>MSESRKRPTVLIVLDGWGYREDTEDNAIAGADTPVWDRLWREAPHTLVSGSGLDVGLPAGQMGNSEVGHMSLGSGRIIYQNITRIDKAIEDGSFYDNPAYTDAVDKAVADGGAVHVMGLLSAGGVHSHEDQVLAAVRLAAKRGAQKVYLHAFLDGRDTPPRSAGPSLDKATALFEELGCGRVASVSGRYFAMDRDNRWERVEPVYRLLTEGVAEQTAESAAAALEAAYARDENDEFVTPTAVCPDGAEPVAISDGDAVLFMNFRADRARELSRCFVDDAFDGFERRQRPQLAGFVCTTEYASDLNTPVAFPPESLSNVLGDYLAQKGRTQLRIAETEKYAHVTFFFSGGREALFEGEDRELVPSPDVATYDLKPEMSAPEVTDKLVAAIRSGKYDFIVCNYANGDMVGHTGIYAAAVKAVETLDACLGRVEEAVLEVGGQALVTADHGNCEQMQDYETGQHHTQHTTELVPLVYIGAEEVSLDPRGGILADIAPTVLGMMHLPQPQEMTGRDLTAPAPLAETAS</sequence>
<keyword evidence="5 10" id="KW-0479">Metal-binding</keyword>
<evidence type="ECO:0000259" key="14">
    <source>
        <dbReference type="Pfam" id="PF01676"/>
    </source>
</evidence>
<comment type="pathway">
    <text evidence="2 10">Carbohydrate degradation; glycolysis; pyruvate from D-glyceraldehyde 3-phosphate: step 3/5.</text>
</comment>
<feature type="binding site" evidence="10 12">
    <location>
        <begin position="156"/>
        <end position="157"/>
    </location>
    <ligand>
        <name>substrate</name>
    </ligand>
</feature>
<evidence type="ECO:0000256" key="8">
    <source>
        <dbReference type="ARBA" id="ARBA00023235"/>
    </source>
</evidence>
<evidence type="ECO:0000256" key="4">
    <source>
        <dbReference type="ARBA" id="ARBA00012026"/>
    </source>
</evidence>
<dbReference type="Gene3D" id="3.40.720.10">
    <property type="entry name" value="Alkaline Phosphatase, subunit A"/>
    <property type="match status" value="1"/>
</dbReference>
<evidence type="ECO:0000256" key="1">
    <source>
        <dbReference type="ARBA" id="ARBA00000370"/>
    </source>
</evidence>
<comment type="catalytic activity">
    <reaction evidence="1 10">
        <text>(2R)-2-phosphoglycerate = (2R)-3-phosphoglycerate</text>
        <dbReference type="Rhea" id="RHEA:15901"/>
        <dbReference type="ChEBI" id="CHEBI:58272"/>
        <dbReference type="ChEBI" id="CHEBI:58289"/>
        <dbReference type="EC" id="5.4.2.12"/>
    </reaction>
</comment>
<evidence type="ECO:0000256" key="7">
    <source>
        <dbReference type="ARBA" id="ARBA00023211"/>
    </source>
</evidence>
<feature type="binding site" evidence="10 12">
    <location>
        <position position="194"/>
    </location>
    <ligand>
        <name>substrate</name>
    </ligand>
</feature>
<dbReference type="AlphaFoldDB" id="A0A4Z0LZ36"/>
<feature type="domain" description="Metalloenzyme" evidence="14">
    <location>
        <begin position="8"/>
        <end position="502"/>
    </location>
</feature>
<dbReference type="GO" id="GO:0006096">
    <property type="term" value="P:glycolytic process"/>
    <property type="evidence" value="ECO:0007669"/>
    <property type="project" value="UniProtKB-UniRule"/>
</dbReference>
<dbReference type="InterPro" id="IPR011258">
    <property type="entry name" value="BPG-indep_PGM_N"/>
</dbReference>
<feature type="binding site" evidence="10 13">
    <location>
        <position position="405"/>
    </location>
    <ligand>
        <name>Mn(2+)</name>
        <dbReference type="ChEBI" id="CHEBI:29035"/>
        <label>1</label>
    </ligand>
</feature>
<evidence type="ECO:0000256" key="6">
    <source>
        <dbReference type="ARBA" id="ARBA00023152"/>
    </source>
</evidence>
<dbReference type="NCBIfam" id="TIGR01307">
    <property type="entry name" value="pgm_bpd_ind"/>
    <property type="match status" value="1"/>
</dbReference>
<keyword evidence="6 10" id="KW-0324">Glycolysis</keyword>
<proteinExistence type="inferred from homology"/>
<evidence type="ECO:0000256" key="2">
    <source>
        <dbReference type="ARBA" id="ARBA00004798"/>
    </source>
</evidence>
<dbReference type="PANTHER" id="PTHR31637:SF0">
    <property type="entry name" value="2,3-BISPHOSPHOGLYCERATE-INDEPENDENT PHOSPHOGLYCERATE MUTASE"/>
    <property type="match status" value="1"/>
</dbReference>
<comment type="subunit">
    <text evidence="10">Monomer.</text>
</comment>
<keyword evidence="17" id="KW-1185">Reference proteome</keyword>
<keyword evidence="8 10" id="KW-0413">Isomerase</keyword>
<evidence type="ECO:0000256" key="11">
    <source>
        <dbReference type="PIRSR" id="PIRSR001492-1"/>
    </source>
</evidence>
<organism evidence="16 17">
    <name type="scientific">Mangrovimicrobium sediminis</name>
    <dbReference type="NCBI Taxonomy" id="2562682"/>
    <lineage>
        <taxon>Bacteria</taxon>
        <taxon>Pseudomonadati</taxon>
        <taxon>Pseudomonadota</taxon>
        <taxon>Gammaproteobacteria</taxon>
        <taxon>Cellvibrionales</taxon>
        <taxon>Halieaceae</taxon>
        <taxon>Mangrovimicrobium</taxon>
    </lineage>
</organism>
<dbReference type="GO" id="GO:0004619">
    <property type="term" value="F:phosphoglycerate mutase activity"/>
    <property type="evidence" value="ECO:0007669"/>
    <property type="project" value="UniProtKB-UniRule"/>
</dbReference>
<dbReference type="InterPro" id="IPR036646">
    <property type="entry name" value="PGAM_B_sf"/>
</dbReference>
<dbReference type="EMBL" id="SRLE01000009">
    <property type="protein sequence ID" value="TGD72622.1"/>
    <property type="molecule type" value="Genomic_DNA"/>
</dbReference>
<feature type="domain" description="BPG-independent PGAM N-terminal" evidence="15">
    <location>
        <begin position="85"/>
        <end position="301"/>
    </location>
</feature>
<evidence type="ECO:0000313" key="17">
    <source>
        <dbReference type="Proteomes" id="UP000298050"/>
    </source>
</evidence>
<evidence type="ECO:0000313" key="16">
    <source>
        <dbReference type="EMBL" id="TGD72622.1"/>
    </source>
</evidence>
<evidence type="ECO:0000256" key="12">
    <source>
        <dbReference type="PIRSR" id="PIRSR001492-2"/>
    </source>
</evidence>